<organism evidence="4 5">
    <name type="scientific">Shewanella amazonensis (strain ATCC BAA-1098 / SB2B)</name>
    <dbReference type="NCBI Taxonomy" id="326297"/>
    <lineage>
        <taxon>Bacteria</taxon>
        <taxon>Pseudomonadati</taxon>
        <taxon>Pseudomonadota</taxon>
        <taxon>Gammaproteobacteria</taxon>
        <taxon>Alteromonadales</taxon>
        <taxon>Shewanellaceae</taxon>
        <taxon>Shewanella</taxon>
    </lineage>
</organism>
<evidence type="ECO:0000313" key="5">
    <source>
        <dbReference type="Proteomes" id="UP000009175"/>
    </source>
</evidence>
<dbReference type="Pfam" id="PF06452">
    <property type="entry name" value="CBM9_1"/>
    <property type="match status" value="1"/>
</dbReference>
<dbReference type="GO" id="GO:0004553">
    <property type="term" value="F:hydrolase activity, hydrolyzing O-glycosyl compounds"/>
    <property type="evidence" value="ECO:0007669"/>
    <property type="project" value="InterPro"/>
</dbReference>
<accession>A1S5R3</accession>
<evidence type="ECO:0000259" key="2">
    <source>
        <dbReference type="Pfam" id="PF06452"/>
    </source>
</evidence>
<protein>
    <submittedName>
        <fullName evidence="4">Uncharacterized protein</fullName>
    </submittedName>
</protein>
<dbReference type="AlphaFoldDB" id="A1S5R3"/>
<name>A1S5R3_SHEAM</name>
<dbReference type="Proteomes" id="UP000009175">
    <property type="component" value="Chromosome"/>
</dbReference>
<sequence>MTRTVSMKPFRFPLAPGLALLFALSPQISFAGSASQFDIRIPSLTTEAQIDGDLSDPVWQQASSTYLTFETRPAENAPATVQTQAWVYATDSTLYVAFKADDPYPGNIRAHLRPRDDIWGDDMVGIKLDTFNNARLAYQFFINPLGVQLDSIENELNKTESAAWDGIWQSAGQITDTGYQVEVAIPLSQLSFDDSPGDKTWGFELIRFHPRDAERRLSTHAISRQNSCQLCQLGVASGLATVNLGNGLQVTPSLVAKGHRDRGQAPGSEWQDNQDVDVGADLRWALSPSSLLNATLNPDFSQVEADAGQLDVNSSFALFFEEKRSFFLDNKEYFDSQVSLLHTRNLVDPDYGVKFTHKSEAHTFAFLGANDSASHFLVPGNLGSSVATIDSESHNLAGRYLYTSSEALAVGAVITGKRSDDYHNLVVSADIKYQPTAQDTFIGQFASSDTQYPLDLYRDFCHSDEDCLPADSCNFNDCELNEQVLRTHKDGTFRGEMYRLGYKHATRDYYLKADYESVGDDFRADLGFIEKVDQRKAVLGGGYIWYPTDSWFNEIELGGDWDITQNQNGEKIEQELEGWLSAEGGWQSWIGGGWLTREKVGRRLDASSLAIDGNTTLFDETRVWAEASAHPLSWVGGGLAASWGDEVDLQNNRLGSSLRASGELELKLTDGLVFEASHAYYALDVDEGRLITANLTDVRINWQLSVESFIRFSGIYTHIRRDPGLYLYHTPDNLSKDLGTELLYGYKLNPLSVFYLGYADGMRADDRWPGLTRTEQSLFMKMSYAFIL</sequence>
<keyword evidence="5" id="KW-1185">Reference proteome</keyword>
<dbReference type="EMBL" id="CP000507">
    <property type="protein sequence ID" value="ABL99719.1"/>
    <property type="molecule type" value="Genomic_DNA"/>
</dbReference>
<reference evidence="4 5" key="1">
    <citation type="submission" date="2006-12" db="EMBL/GenBank/DDBJ databases">
        <title>Complete sequence of Shewanella amazonensis SB2B.</title>
        <authorList>
            <consortium name="US DOE Joint Genome Institute"/>
            <person name="Copeland A."/>
            <person name="Lucas S."/>
            <person name="Lapidus A."/>
            <person name="Barry K."/>
            <person name="Detter J.C."/>
            <person name="Glavina del Rio T."/>
            <person name="Hammon N."/>
            <person name="Israni S."/>
            <person name="Dalin E."/>
            <person name="Tice H."/>
            <person name="Pitluck S."/>
            <person name="Munk A.C."/>
            <person name="Brettin T."/>
            <person name="Bruce D."/>
            <person name="Han C."/>
            <person name="Tapia R."/>
            <person name="Gilna P."/>
            <person name="Schmutz J."/>
            <person name="Larimer F."/>
            <person name="Land M."/>
            <person name="Hauser L."/>
            <person name="Kyrpides N."/>
            <person name="Mikhailova N."/>
            <person name="Fredrickson J."/>
            <person name="Richardson P."/>
        </authorList>
    </citation>
    <scope>NUCLEOTIDE SEQUENCE [LARGE SCALE GENOMIC DNA]</scope>
    <source>
        <strain evidence="5">ATCC BAA-1098 / SB2B</strain>
    </source>
</reference>
<dbReference type="GO" id="GO:0016052">
    <property type="term" value="P:carbohydrate catabolic process"/>
    <property type="evidence" value="ECO:0007669"/>
    <property type="project" value="InterPro"/>
</dbReference>
<dbReference type="InterPro" id="IPR045670">
    <property type="entry name" value="DUF5916"/>
</dbReference>
<dbReference type="Pfam" id="PF19313">
    <property type="entry name" value="DUF5916"/>
    <property type="match status" value="1"/>
</dbReference>
<dbReference type="CDD" id="cd09618">
    <property type="entry name" value="CBM9_like_2"/>
    <property type="match status" value="1"/>
</dbReference>
<dbReference type="Gene3D" id="2.60.40.1190">
    <property type="match status" value="1"/>
</dbReference>
<feature type="domain" description="DUF5916" evidence="3">
    <location>
        <begin position="272"/>
        <end position="344"/>
    </location>
</feature>
<evidence type="ECO:0000259" key="3">
    <source>
        <dbReference type="Pfam" id="PF19313"/>
    </source>
</evidence>
<proteinExistence type="predicted"/>
<evidence type="ECO:0000256" key="1">
    <source>
        <dbReference type="SAM" id="SignalP"/>
    </source>
</evidence>
<dbReference type="SUPFAM" id="SSF49344">
    <property type="entry name" value="CBD9-like"/>
    <property type="match status" value="1"/>
</dbReference>
<feature type="signal peptide" evidence="1">
    <location>
        <begin position="1"/>
        <end position="31"/>
    </location>
</feature>
<feature type="chain" id="PRO_5002636427" evidence="1">
    <location>
        <begin position="32"/>
        <end position="788"/>
    </location>
</feature>
<dbReference type="KEGG" id="saz:Sama_1512"/>
<dbReference type="STRING" id="326297.Sama_1512"/>
<gene>
    <name evidence="4" type="ordered locus">Sama_1512</name>
</gene>
<dbReference type="eggNOG" id="COG2091">
    <property type="taxonomic scope" value="Bacteria"/>
</dbReference>
<evidence type="ECO:0000313" key="4">
    <source>
        <dbReference type="EMBL" id="ABL99719.1"/>
    </source>
</evidence>
<keyword evidence="1" id="KW-0732">Signal</keyword>
<dbReference type="InterPro" id="IPR010502">
    <property type="entry name" value="Carb-bd_dom_fam9"/>
</dbReference>
<dbReference type="GO" id="GO:0030246">
    <property type="term" value="F:carbohydrate binding"/>
    <property type="evidence" value="ECO:0007669"/>
    <property type="project" value="InterPro"/>
</dbReference>
<dbReference type="HOGENOM" id="CLU_016090_1_0_6"/>
<feature type="domain" description="Carbohydrate-binding" evidence="2">
    <location>
        <begin position="50"/>
        <end position="216"/>
    </location>
</feature>